<keyword evidence="5" id="KW-1185">Reference proteome</keyword>
<gene>
    <name evidence="4" type="ORF">CC85DRAFT_304273</name>
</gene>
<dbReference type="InterPro" id="IPR008501">
    <property type="entry name" value="THOC7/Mft1"/>
</dbReference>
<name>A0A0J0XGW8_9TREE</name>
<dbReference type="EMBL" id="KQ087237">
    <property type="protein sequence ID" value="KLT40308.1"/>
    <property type="molecule type" value="Genomic_DNA"/>
</dbReference>
<evidence type="ECO:0000256" key="3">
    <source>
        <dbReference type="SAM" id="MobiDB-lite"/>
    </source>
</evidence>
<accession>A0A0J0XGW8</accession>
<dbReference type="GO" id="GO:0000445">
    <property type="term" value="C:THO complex part of transcription export complex"/>
    <property type="evidence" value="ECO:0007669"/>
    <property type="project" value="InterPro"/>
</dbReference>
<dbReference type="STRING" id="879819.A0A0J0XGW8"/>
<dbReference type="GeneID" id="28986129"/>
<dbReference type="Proteomes" id="UP000053611">
    <property type="component" value="Unassembled WGS sequence"/>
</dbReference>
<evidence type="ECO:0000256" key="2">
    <source>
        <dbReference type="ARBA" id="ARBA00023242"/>
    </source>
</evidence>
<dbReference type="OrthoDB" id="2575566at2759"/>
<feature type="compositionally biased region" description="Low complexity" evidence="3">
    <location>
        <begin position="215"/>
        <end position="229"/>
    </location>
</feature>
<dbReference type="GO" id="GO:0006397">
    <property type="term" value="P:mRNA processing"/>
    <property type="evidence" value="ECO:0007669"/>
    <property type="project" value="InterPro"/>
</dbReference>
<dbReference type="Pfam" id="PF05615">
    <property type="entry name" value="THOC7"/>
    <property type="match status" value="1"/>
</dbReference>
<dbReference type="AlphaFoldDB" id="A0A0J0XGW8"/>
<evidence type="ECO:0000313" key="5">
    <source>
        <dbReference type="Proteomes" id="UP000053611"/>
    </source>
</evidence>
<feature type="region of interest" description="Disordered" evidence="3">
    <location>
        <begin position="209"/>
        <end position="314"/>
    </location>
</feature>
<dbReference type="RefSeq" id="XP_018276799.1">
    <property type="nucleotide sequence ID" value="XM_018425526.1"/>
</dbReference>
<feature type="compositionally biased region" description="Acidic residues" evidence="3">
    <location>
        <begin position="283"/>
        <end position="293"/>
    </location>
</feature>
<keyword evidence="2" id="KW-0539">Nucleus</keyword>
<protein>
    <submittedName>
        <fullName evidence="4">Uncharacterized protein</fullName>
    </submittedName>
</protein>
<organism evidence="4 5">
    <name type="scientific">Cutaneotrichosporon oleaginosum</name>
    <dbReference type="NCBI Taxonomy" id="879819"/>
    <lineage>
        <taxon>Eukaryota</taxon>
        <taxon>Fungi</taxon>
        <taxon>Dikarya</taxon>
        <taxon>Basidiomycota</taxon>
        <taxon>Agaricomycotina</taxon>
        <taxon>Tremellomycetes</taxon>
        <taxon>Trichosporonales</taxon>
        <taxon>Trichosporonaceae</taxon>
        <taxon>Cutaneotrichosporon</taxon>
    </lineage>
</organism>
<comment type="subcellular location">
    <subcellularLocation>
        <location evidence="1">Nucleus</location>
    </subcellularLocation>
</comment>
<sequence length="314" mass="34676">MSTASSPPFSENALNRFRITHADQTRALARRLNRLPHLPQTELEAKDDAAAEAEIARLEAQRWQFGVERTFASVQALDRQRDEYARKTADTVARTEEIQRIILEEKQQLAREQTERDYRMRCDDVAKKILARGKSRADLEAEIAALEASIVEHRARFDNILDIAQKRVETFTRIGGLVDECRALKMPVYDDEVPEPVIELAAEPKLSATALPFQPRSGSAPASRAATPAPRAPVPTTPGARSPAPTLGHGLPARPASRAASRYPARAALPQRPSGLRTVTGLEDGEVGEEDGEVKESAKRRAADEGGRNTRPRR</sequence>
<feature type="compositionally biased region" description="Low complexity" evidence="3">
    <location>
        <begin position="251"/>
        <end position="270"/>
    </location>
</feature>
<evidence type="ECO:0000256" key="1">
    <source>
        <dbReference type="ARBA" id="ARBA00004123"/>
    </source>
</evidence>
<feature type="compositionally biased region" description="Basic and acidic residues" evidence="3">
    <location>
        <begin position="294"/>
        <end position="308"/>
    </location>
</feature>
<evidence type="ECO:0000313" key="4">
    <source>
        <dbReference type="EMBL" id="KLT40308.1"/>
    </source>
</evidence>
<proteinExistence type="predicted"/>
<reference evidence="4 5" key="1">
    <citation type="submission" date="2015-03" db="EMBL/GenBank/DDBJ databases">
        <title>Genomics and transcriptomics of the oil-accumulating basidiomycete yeast T. oleaginosus allow insights into substrate utilization and the diverse evolutionary trajectories of mating systems in fungi.</title>
        <authorList>
            <consortium name="DOE Joint Genome Institute"/>
            <person name="Kourist R."/>
            <person name="Kracht O."/>
            <person name="Bracharz F."/>
            <person name="Lipzen A."/>
            <person name="Nolan M."/>
            <person name="Ohm R."/>
            <person name="Grigoriev I."/>
            <person name="Sun S."/>
            <person name="Heitman J."/>
            <person name="Bruck T."/>
            <person name="Nowrousian M."/>
        </authorList>
    </citation>
    <scope>NUCLEOTIDE SEQUENCE [LARGE SCALE GENOMIC DNA]</scope>
    <source>
        <strain evidence="4 5">IBC0246</strain>
    </source>
</reference>